<dbReference type="InterPro" id="IPR029058">
    <property type="entry name" value="AB_hydrolase_fold"/>
</dbReference>
<dbReference type="OMA" id="DPIDASW"/>
<accession>A0A163JRW8</accession>
<gene>
    <name evidence="4" type="primary">ABSGL_08587.1 scaffold 10421</name>
</gene>
<dbReference type="InParanoid" id="A0A163JRW8"/>
<dbReference type="GO" id="GO:0004806">
    <property type="term" value="F:triacylglycerol lipase activity"/>
    <property type="evidence" value="ECO:0007669"/>
    <property type="project" value="InterPro"/>
</dbReference>
<dbReference type="InterPro" id="IPR002921">
    <property type="entry name" value="Fungal_lipase-type"/>
</dbReference>
<proteinExistence type="predicted"/>
<dbReference type="OrthoDB" id="2338663at2759"/>
<evidence type="ECO:0000256" key="2">
    <source>
        <dbReference type="SAM" id="Phobius"/>
    </source>
</evidence>
<feature type="domain" description="Fungal lipase-type" evidence="3">
    <location>
        <begin position="254"/>
        <end position="448"/>
    </location>
</feature>
<dbReference type="AlphaFoldDB" id="A0A163JRW8"/>
<evidence type="ECO:0000313" key="5">
    <source>
        <dbReference type="Proteomes" id="UP000078561"/>
    </source>
</evidence>
<dbReference type="InterPro" id="IPR044819">
    <property type="entry name" value="OBL-like"/>
</dbReference>
<dbReference type="Proteomes" id="UP000078561">
    <property type="component" value="Unassembled WGS sequence"/>
</dbReference>
<name>A0A163JRW8_ABSGL</name>
<feature type="transmembrane region" description="Helical" evidence="2">
    <location>
        <begin position="71"/>
        <end position="94"/>
    </location>
</feature>
<dbReference type="PANTHER" id="PTHR46086:SF3">
    <property type="entry name" value="TRIACYLGLYCEROL LIPASE OBL1"/>
    <property type="match status" value="1"/>
</dbReference>
<keyword evidence="2" id="KW-0472">Membrane</keyword>
<dbReference type="PANTHER" id="PTHR46086">
    <property type="entry name" value="ALPHA/BETA-HYDROLASES SUPERFAMILY PROTEIN"/>
    <property type="match status" value="1"/>
</dbReference>
<dbReference type="Pfam" id="PF01764">
    <property type="entry name" value="Lipase_3"/>
    <property type="match status" value="1"/>
</dbReference>
<evidence type="ECO:0000313" key="4">
    <source>
        <dbReference type="EMBL" id="SAM02771.1"/>
    </source>
</evidence>
<organism evidence="4">
    <name type="scientific">Absidia glauca</name>
    <name type="common">Pin mould</name>
    <dbReference type="NCBI Taxonomy" id="4829"/>
    <lineage>
        <taxon>Eukaryota</taxon>
        <taxon>Fungi</taxon>
        <taxon>Fungi incertae sedis</taxon>
        <taxon>Mucoromycota</taxon>
        <taxon>Mucoromycotina</taxon>
        <taxon>Mucoromycetes</taxon>
        <taxon>Mucorales</taxon>
        <taxon>Cunninghamellaceae</taxon>
        <taxon>Absidia</taxon>
    </lineage>
</organism>
<dbReference type="GO" id="GO:0006629">
    <property type="term" value="P:lipid metabolic process"/>
    <property type="evidence" value="ECO:0007669"/>
    <property type="project" value="InterPro"/>
</dbReference>
<feature type="compositionally biased region" description="Polar residues" evidence="1">
    <location>
        <begin position="159"/>
        <end position="168"/>
    </location>
</feature>
<keyword evidence="5" id="KW-1185">Reference proteome</keyword>
<dbReference type="Gene3D" id="3.40.50.1820">
    <property type="entry name" value="alpha/beta hydrolase"/>
    <property type="match status" value="1"/>
</dbReference>
<dbReference type="EMBL" id="LT554016">
    <property type="protein sequence ID" value="SAM02771.1"/>
    <property type="molecule type" value="Genomic_DNA"/>
</dbReference>
<protein>
    <recommendedName>
        <fullName evidence="3">Fungal lipase-type domain-containing protein</fullName>
    </recommendedName>
</protein>
<evidence type="ECO:0000256" key="1">
    <source>
        <dbReference type="SAM" id="MobiDB-lite"/>
    </source>
</evidence>
<keyword evidence="2" id="KW-0812">Transmembrane</keyword>
<reference evidence="4" key="1">
    <citation type="submission" date="2016-04" db="EMBL/GenBank/DDBJ databases">
        <authorList>
            <person name="Evans L.H."/>
            <person name="Alamgir A."/>
            <person name="Owens N."/>
            <person name="Weber N.D."/>
            <person name="Virtaneva K."/>
            <person name="Barbian K."/>
            <person name="Babar A."/>
            <person name="Rosenke K."/>
        </authorList>
    </citation>
    <scope>NUCLEOTIDE SEQUENCE [LARGE SCALE GENOMIC DNA]</scope>
    <source>
        <strain evidence="4">CBS 101.48</strain>
    </source>
</reference>
<dbReference type="STRING" id="4829.A0A163JRW8"/>
<keyword evidence="2" id="KW-1133">Transmembrane helix</keyword>
<dbReference type="SUPFAM" id="SSF53474">
    <property type="entry name" value="alpha/beta-Hydrolases"/>
    <property type="match status" value="1"/>
</dbReference>
<feature type="region of interest" description="Disordered" evidence="1">
    <location>
        <begin position="159"/>
        <end position="183"/>
    </location>
</feature>
<sequence length="561" mass="63382">MMRLALPTSLLSQHRIIVAVYTPISQGTNYLSSRGYELIHLAVPQGTLLLFQFQTSMLRPLKARLRHHTPVVAPILTMVFKLGFFVGFLLLLFFEQWLRVLLSFFIGKHPTGRSICKFKAFKEDLVPPVSSSLLPLFFSAVVNAMDPSFDFYDKRNTTQLNPVESTPTDQKDGGSPSLSPPRPSSLLTKMINRPQYSVNLAYTLSVASKLSYEDVDVIKYELAQAGFDVERTFCPFAYKNICAYVVEKDDMIFLIFRGSNPLNIQNCWTNLDIRMRGVHAPWGYMGKVHQGYFDALGDPPLRDGKISAAATQLKEESAKRPQQQVANRRISNWWHQLTDPADKRFTSVDSFSKIHEQTSMYVQVEDYLLNLLQKNGQQQKKIYITGHSLGAALGTMFVAKMVQSSSPLQPHLGGLYTFGQPKLGDQQFSKIFDAKLSSKIFHHVYNNDSSYKITVYPPDPYDSTPVAVRPISFLHLSGLTNPHVLQRLPSESWLRIVFRVLAPYMINDHFAANYPRCLQGQQAPSVTWVIMGQVCPEEEHGLPKKRQWINGGAGGISLRTI</sequence>
<evidence type="ECO:0000259" key="3">
    <source>
        <dbReference type="Pfam" id="PF01764"/>
    </source>
</evidence>